<keyword evidence="8" id="KW-1185">Reference proteome</keyword>
<keyword evidence="2" id="KW-0812">Transmembrane</keyword>
<reference evidence="7" key="1">
    <citation type="submission" date="2019-07" db="EMBL/GenBank/DDBJ databases">
        <authorList>
            <person name="Dittberner H."/>
        </authorList>
    </citation>
    <scope>NUCLEOTIDE SEQUENCE [LARGE SCALE GENOMIC DNA]</scope>
</reference>
<comment type="caution">
    <text evidence="7">The sequence shown here is derived from an EMBL/GenBank/DDBJ whole genome shotgun (WGS) entry which is preliminary data.</text>
</comment>
<dbReference type="PANTHER" id="PTHR13815">
    <property type="entry name" value="GOLGIN-84"/>
    <property type="match status" value="1"/>
</dbReference>
<dbReference type="InterPro" id="IPR019177">
    <property type="entry name" value="Golgin_subfamily_A_member_5"/>
</dbReference>
<accession>A0A565ASV0</accession>
<dbReference type="AlphaFoldDB" id="A0A565ASV0"/>
<sequence>MANWISSKLRAAETILQQIDQQAAKSPRKVEKPETHYQAAELQTNMMEVADLEKQKHDNTRMEVHARLAGLEATKTLKLQERLLLGRRNLRLMMQIVEAWIYT</sequence>
<evidence type="ECO:0000256" key="5">
    <source>
        <dbReference type="ARBA" id="ARBA00023054"/>
    </source>
</evidence>
<keyword evidence="6" id="KW-0472">Membrane</keyword>
<dbReference type="Proteomes" id="UP000489600">
    <property type="component" value="Unassembled WGS sequence"/>
</dbReference>
<evidence type="ECO:0000256" key="1">
    <source>
        <dbReference type="ARBA" id="ARBA00004394"/>
    </source>
</evidence>
<comment type="subcellular location">
    <subcellularLocation>
        <location evidence="1">Golgi apparatus membrane</location>
    </subcellularLocation>
</comment>
<evidence type="ECO:0000256" key="6">
    <source>
        <dbReference type="ARBA" id="ARBA00023136"/>
    </source>
</evidence>
<dbReference type="PANTHER" id="PTHR13815:SF5">
    <property type="entry name" value="GOLGIN CANDIDATE 2"/>
    <property type="match status" value="1"/>
</dbReference>
<evidence type="ECO:0000256" key="3">
    <source>
        <dbReference type="ARBA" id="ARBA00022989"/>
    </source>
</evidence>
<evidence type="ECO:0000313" key="8">
    <source>
        <dbReference type="Proteomes" id="UP000489600"/>
    </source>
</evidence>
<gene>
    <name evidence="7" type="ORF">ANE_LOCUS2089</name>
</gene>
<dbReference type="EMBL" id="CABITT030000001">
    <property type="protein sequence ID" value="VVA91644.1"/>
    <property type="molecule type" value="Genomic_DNA"/>
</dbReference>
<dbReference type="GO" id="GO:0000301">
    <property type="term" value="P:retrograde transport, vesicle recycling within Golgi"/>
    <property type="evidence" value="ECO:0007669"/>
    <property type="project" value="TreeGrafter"/>
</dbReference>
<evidence type="ECO:0000256" key="4">
    <source>
        <dbReference type="ARBA" id="ARBA00023034"/>
    </source>
</evidence>
<dbReference type="OrthoDB" id="1749714at2759"/>
<proteinExistence type="predicted"/>
<organism evidence="7 8">
    <name type="scientific">Arabis nemorensis</name>
    <dbReference type="NCBI Taxonomy" id="586526"/>
    <lineage>
        <taxon>Eukaryota</taxon>
        <taxon>Viridiplantae</taxon>
        <taxon>Streptophyta</taxon>
        <taxon>Embryophyta</taxon>
        <taxon>Tracheophyta</taxon>
        <taxon>Spermatophyta</taxon>
        <taxon>Magnoliopsida</taxon>
        <taxon>eudicotyledons</taxon>
        <taxon>Gunneridae</taxon>
        <taxon>Pentapetalae</taxon>
        <taxon>rosids</taxon>
        <taxon>malvids</taxon>
        <taxon>Brassicales</taxon>
        <taxon>Brassicaceae</taxon>
        <taxon>Arabideae</taxon>
        <taxon>Arabis</taxon>
    </lineage>
</organism>
<keyword evidence="3" id="KW-1133">Transmembrane helix</keyword>
<protein>
    <submittedName>
        <fullName evidence="7">Uncharacterized protein</fullName>
    </submittedName>
</protein>
<evidence type="ECO:0000256" key="2">
    <source>
        <dbReference type="ARBA" id="ARBA00022692"/>
    </source>
</evidence>
<name>A0A565ASV0_9BRAS</name>
<dbReference type="GO" id="GO:0031985">
    <property type="term" value="C:Golgi cisterna"/>
    <property type="evidence" value="ECO:0007669"/>
    <property type="project" value="TreeGrafter"/>
</dbReference>
<dbReference type="GO" id="GO:0000139">
    <property type="term" value="C:Golgi membrane"/>
    <property type="evidence" value="ECO:0007669"/>
    <property type="project" value="UniProtKB-SubCell"/>
</dbReference>
<dbReference type="GO" id="GO:0007030">
    <property type="term" value="P:Golgi organization"/>
    <property type="evidence" value="ECO:0007669"/>
    <property type="project" value="InterPro"/>
</dbReference>
<keyword evidence="5" id="KW-0175">Coiled coil</keyword>
<keyword evidence="4" id="KW-0333">Golgi apparatus</keyword>
<evidence type="ECO:0000313" key="7">
    <source>
        <dbReference type="EMBL" id="VVA91644.1"/>
    </source>
</evidence>